<protein>
    <submittedName>
        <fullName evidence="1">Uncharacterized protein</fullName>
    </submittedName>
</protein>
<proteinExistence type="predicted"/>
<evidence type="ECO:0000313" key="1">
    <source>
        <dbReference type="EMBL" id="KAF2477342.1"/>
    </source>
</evidence>
<reference evidence="1" key="1">
    <citation type="journal article" date="2020" name="Stud. Mycol.">
        <title>101 Dothideomycetes genomes: a test case for predicting lifestyles and emergence of pathogens.</title>
        <authorList>
            <person name="Haridas S."/>
            <person name="Albert R."/>
            <person name="Binder M."/>
            <person name="Bloem J."/>
            <person name="Labutti K."/>
            <person name="Salamov A."/>
            <person name="Andreopoulos B."/>
            <person name="Baker S."/>
            <person name="Barry K."/>
            <person name="Bills G."/>
            <person name="Bluhm B."/>
            <person name="Cannon C."/>
            <person name="Castanera R."/>
            <person name="Culley D."/>
            <person name="Daum C."/>
            <person name="Ezra D."/>
            <person name="Gonzalez J."/>
            <person name="Henrissat B."/>
            <person name="Kuo A."/>
            <person name="Liang C."/>
            <person name="Lipzen A."/>
            <person name="Lutzoni F."/>
            <person name="Magnuson J."/>
            <person name="Mondo S."/>
            <person name="Nolan M."/>
            <person name="Ohm R."/>
            <person name="Pangilinan J."/>
            <person name="Park H.-J."/>
            <person name="Ramirez L."/>
            <person name="Alfaro M."/>
            <person name="Sun H."/>
            <person name="Tritt A."/>
            <person name="Yoshinaga Y."/>
            <person name="Zwiers L.-H."/>
            <person name="Turgeon B."/>
            <person name="Goodwin S."/>
            <person name="Spatafora J."/>
            <person name="Crous P."/>
            <person name="Grigoriev I."/>
        </authorList>
    </citation>
    <scope>NUCLEOTIDE SEQUENCE</scope>
    <source>
        <strain evidence="1">ATCC 200398</strain>
    </source>
</reference>
<dbReference type="Proteomes" id="UP000799755">
    <property type="component" value="Unassembled WGS sequence"/>
</dbReference>
<dbReference type="EMBL" id="MU003493">
    <property type="protein sequence ID" value="KAF2477342.1"/>
    <property type="molecule type" value="Genomic_DNA"/>
</dbReference>
<name>A0ACB6RFS4_9PLEO</name>
<keyword evidence="2" id="KW-1185">Reference proteome</keyword>
<sequence>MMAASSSAAYGGPAIKLEDSPEPSPPRITPSNDPHCEPAINWTPPALVTDQKDPEGFLRRCSGYIKKTKARCSAAIGRNSHHAKNSHPKFLPTCYAHRDQRSFAGWCQFQQQDGARCGRLFRWTPPYLELCSEHQCRPDTPCYFMKLPLELRLEIFRYLLPSEPIGSSSSPMHQEQNDTYSSPSLPPIASITMNNWGNPLPPPPPTPSRPPPYVRPWRRPCRVFSQSPAMPPKTFPFPIVDLFLVNRQVHVEAKDLLYSTVPFVIDIRKDGTFMCGRRLLEPRRADGLPHCAVDDAEAIAQRFIRSFDWTSVKNYNVDILVENWNAATPPGLNRPDSSWDEEVEIYDIRDYVGAAVTGILSKARNLCRLNVRLGLSKFRWSDEELLSNTKCLVAPFNRLRNVRQPRFRGVFDGTTRTPYMINIASPAIQLGPSAGPAGLGLAPPKPSLCSVPQFPMRTLLLGPGNIEFDQFREGWESCLSQTADGPPKKAPIRNMFIEFKKFYCELSTVVPEVMQRTGRRAFLHRARVARENEDLEAFREVRNELIIYWYTYLEQEEAKKDDMNARLSRMLDADTYSSTGSEQPQRRGSSAASPILLDVEKMTAEGIPMQGNQMSDRQIQQRQAMVTRQRQLQGLIMARQQTQATTHPHGIHHHMTGHASRPPNLHLNPQSTIQIQAAHVQAQRNAVISATATRRRAAQLAAEQQRQQQRQFAFQQAQPAFRATVSHPQNIAMPSMPTQGSDFINVYGPSKISDSTFSSTSHISVLASSPSPSASTASSATLPSPHESNRQGFSIPPECSSSSSGSTPATVTTTAQLPSPLTYPDTTTSDFSRSCQNKHPNQNLPNVYTSYKRNQTQNQYQVQNEPTVQTFCWLDPPCFPLHTPQQQQSQHPIAPNYPNANTVSLAPDDLPPAGAPDSNLVCFGDHNAREQACYGKDLNCPPPGVPDPVSPLTPARKKRRIDNTRDENGHGSREVGGHPDGDTGGKVSLLENENSGMQSDELKWPDHGGPSNGTLAISEWDFKGKGKQRVDVVILD</sequence>
<evidence type="ECO:0000313" key="2">
    <source>
        <dbReference type="Proteomes" id="UP000799755"/>
    </source>
</evidence>
<organism evidence="1 2">
    <name type="scientific">Lindgomyces ingoldianus</name>
    <dbReference type="NCBI Taxonomy" id="673940"/>
    <lineage>
        <taxon>Eukaryota</taxon>
        <taxon>Fungi</taxon>
        <taxon>Dikarya</taxon>
        <taxon>Ascomycota</taxon>
        <taxon>Pezizomycotina</taxon>
        <taxon>Dothideomycetes</taxon>
        <taxon>Pleosporomycetidae</taxon>
        <taxon>Pleosporales</taxon>
        <taxon>Lindgomycetaceae</taxon>
        <taxon>Lindgomyces</taxon>
    </lineage>
</organism>
<comment type="caution">
    <text evidence="1">The sequence shown here is derived from an EMBL/GenBank/DDBJ whole genome shotgun (WGS) entry which is preliminary data.</text>
</comment>
<gene>
    <name evidence="1" type="ORF">BDR25DRAFT_339279</name>
</gene>
<accession>A0ACB6RFS4</accession>